<dbReference type="InterPro" id="IPR013087">
    <property type="entry name" value="Znf_C2H2_type"/>
</dbReference>
<feature type="domain" description="C2H2-type" evidence="7">
    <location>
        <begin position="242"/>
        <end position="269"/>
    </location>
</feature>
<dbReference type="PROSITE" id="PS00028">
    <property type="entry name" value="ZINC_FINGER_C2H2_1"/>
    <property type="match status" value="4"/>
</dbReference>
<dbReference type="GO" id="GO:0043565">
    <property type="term" value="F:sequence-specific DNA binding"/>
    <property type="evidence" value="ECO:0007669"/>
    <property type="project" value="TreeGrafter"/>
</dbReference>
<accession>A0AAV4A7U8</accession>
<feature type="domain" description="C2H2-type" evidence="7">
    <location>
        <begin position="455"/>
        <end position="485"/>
    </location>
</feature>
<evidence type="ECO:0000256" key="5">
    <source>
        <dbReference type="PROSITE-ProRule" id="PRU00042"/>
    </source>
</evidence>
<dbReference type="AlphaFoldDB" id="A0AAV4A7U8"/>
<name>A0AAV4A7U8_9GAST</name>
<comment type="caution">
    <text evidence="8">The sequence shown here is derived from an EMBL/GenBank/DDBJ whole genome shotgun (WGS) entry which is preliminary data.</text>
</comment>
<organism evidence="8 9">
    <name type="scientific">Plakobranchus ocellatus</name>
    <dbReference type="NCBI Taxonomy" id="259542"/>
    <lineage>
        <taxon>Eukaryota</taxon>
        <taxon>Metazoa</taxon>
        <taxon>Spiralia</taxon>
        <taxon>Lophotrochozoa</taxon>
        <taxon>Mollusca</taxon>
        <taxon>Gastropoda</taxon>
        <taxon>Heterobranchia</taxon>
        <taxon>Euthyneura</taxon>
        <taxon>Panpulmonata</taxon>
        <taxon>Sacoglossa</taxon>
        <taxon>Placobranchoidea</taxon>
        <taxon>Plakobranchidae</taxon>
        <taxon>Plakobranchus</taxon>
    </lineage>
</organism>
<dbReference type="Pfam" id="PF00096">
    <property type="entry name" value="zf-C2H2"/>
    <property type="match status" value="2"/>
</dbReference>
<evidence type="ECO:0000313" key="8">
    <source>
        <dbReference type="EMBL" id="GFO03455.1"/>
    </source>
</evidence>
<dbReference type="Pfam" id="PF12874">
    <property type="entry name" value="zf-met"/>
    <property type="match status" value="1"/>
</dbReference>
<dbReference type="GO" id="GO:0005634">
    <property type="term" value="C:nucleus"/>
    <property type="evidence" value="ECO:0007669"/>
    <property type="project" value="TreeGrafter"/>
</dbReference>
<dbReference type="GO" id="GO:0000981">
    <property type="term" value="F:DNA-binding transcription factor activity, RNA polymerase II-specific"/>
    <property type="evidence" value="ECO:0007669"/>
    <property type="project" value="TreeGrafter"/>
</dbReference>
<keyword evidence="9" id="KW-1185">Reference proteome</keyword>
<evidence type="ECO:0000256" key="6">
    <source>
        <dbReference type="SAM" id="MobiDB-lite"/>
    </source>
</evidence>
<feature type="region of interest" description="Disordered" evidence="6">
    <location>
        <begin position="1"/>
        <end position="20"/>
    </location>
</feature>
<dbReference type="Proteomes" id="UP000735302">
    <property type="component" value="Unassembled WGS sequence"/>
</dbReference>
<dbReference type="PANTHER" id="PTHR24408:SF58">
    <property type="entry name" value="TRANSCRIPTION FACTOR (TFIIIA), PUTATIVE (AFU_ORTHOLOGUE AFUA_1G05150)-RELATED"/>
    <property type="match status" value="1"/>
</dbReference>
<keyword evidence="2" id="KW-0677">Repeat</keyword>
<keyword evidence="3 5" id="KW-0863">Zinc-finger</keyword>
<dbReference type="SMART" id="SM00355">
    <property type="entry name" value="ZnF_C2H2"/>
    <property type="match status" value="7"/>
</dbReference>
<dbReference type="SUPFAM" id="SSF57667">
    <property type="entry name" value="beta-beta-alpha zinc fingers"/>
    <property type="match status" value="3"/>
</dbReference>
<dbReference type="PROSITE" id="PS50157">
    <property type="entry name" value="ZINC_FINGER_C2H2_2"/>
    <property type="match status" value="4"/>
</dbReference>
<feature type="domain" description="C2H2-type" evidence="7">
    <location>
        <begin position="111"/>
        <end position="139"/>
    </location>
</feature>
<feature type="domain" description="C2H2-type" evidence="7">
    <location>
        <begin position="270"/>
        <end position="300"/>
    </location>
</feature>
<evidence type="ECO:0000256" key="1">
    <source>
        <dbReference type="ARBA" id="ARBA00022723"/>
    </source>
</evidence>
<dbReference type="EMBL" id="BLXT01003725">
    <property type="protein sequence ID" value="GFO03455.1"/>
    <property type="molecule type" value="Genomic_DNA"/>
</dbReference>
<dbReference type="GO" id="GO:0008270">
    <property type="term" value="F:zinc ion binding"/>
    <property type="evidence" value="ECO:0007669"/>
    <property type="project" value="UniProtKB-KW"/>
</dbReference>
<gene>
    <name evidence="8" type="ORF">PoB_002996000</name>
</gene>
<evidence type="ECO:0000256" key="3">
    <source>
        <dbReference type="ARBA" id="ARBA00022771"/>
    </source>
</evidence>
<evidence type="ECO:0000259" key="7">
    <source>
        <dbReference type="PROSITE" id="PS50157"/>
    </source>
</evidence>
<protein>
    <submittedName>
        <fullName evidence="8">Zinc finger protein 208</fullName>
    </submittedName>
</protein>
<reference evidence="8 9" key="1">
    <citation type="journal article" date="2021" name="Elife">
        <title>Chloroplast acquisition without the gene transfer in kleptoplastic sea slugs, Plakobranchus ocellatus.</title>
        <authorList>
            <person name="Maeda T."/>
            <person name="Takahashi S."/>
            <person name="Yoshida T."/>
            <person name="Shimamura S."/>
            <person name="Takaki Y."/>
            <person name="Nagai Y."/>
            <person name="Toyoda A."/>
            <person name="Suzuki Y."/>
            <person name="Arimoto A."/>
            <person name="Ishii H."/>
            <person name="Satoh N."/>
            <person name="Nishiyama T."/>
            <person name="Hasebe M."/>
            <person name="Maruyama T."/>
            <person name="Minagawa J."/>
            <person name="Obokata J."/>
            <person name="Shigenobu S."/>
        </authorList>
    </citation>
    <scope>NUCLEOTIDE SEQUENCE [LARGE SCALE GENOMIC DNA]</scope>
</reference>
<evidence type="ECO:0000313" key="9">
    <source>
        <dbReference type="Proteomes" id="UP000735302"/>
    </source>
</evidence>
<keyword evidence="4" id="KW-0862">Zinc</keyword>
<proteinExistence type="predicted"/>
<dbReference type="Gene3D" id="3.30.160.60">
    <property type="entry name" value="Classic Zinc Finger"/>
    <property type="match status" value="5"/>
</dbReference>
<keyword evidence="1" id="KW-0479">Metal-binding</keyword>
<dbReference type="InterPro" id="IPR036236">
    <property type="entry name" value="Znf_C2H2_sf"/>
</dbReference>
<evidence type="ECO:0000256" key="4">
    <source>
        <dbReference type="ARBA" id="ARBA00022833"/>
    </source>
</evidence>
<sequence length="523" mass="59303">MQDSPVFLASTDPHESTENFPSALTFHPAAAEVKNQKATSLFDLLSISQSSPSTSGPLLEDIDLDLQCDTDDVEDISQNCNQLETAINEVNVKDLNYNEACRENNFFPIRLLCKLCNVQFSSQQSLNSHIEDKHKVKREIVDDSLSVCDKNEHSLKSNQGAPNRKDAFGSADYTATKHTTSSPYFCQFCPHVSKTKRLLKDHVAAKHSSDRKLYCCSKCSFFCLKPQTLSVHILRHKDEPKFACDQCGKLYLTMSILKRHANTHNKTHLYSCTMPNCGKTFNIKGRLTDHIRTVHKLKRQFKIVRHNTTSSSSVNEKSMFLKAQDFSMLDKTVGLPHDQTLINLDTEPSTSSNITIYDIVLRKDQIKHFQNYKASADFVFQKSSHSRQNLQQNGSKFLNPSSPMSTSDVGQMNKAYKTVTACMPNDTQNVVNNTKFTPSQRQQIELAGGQRKSNFMCNWANNCGKSFRDNYNLRMHMATHTGEMQRACSLCRYTCVQKSALDSHMGKHLRERHLQPDSNQPFT</sequence>
<evidence type="ECO:0000256" key="2">
    <source>
        <dbReference type="ARBA" id="ARBA00022737"/>
    </source>
</evidence>
<dbReference type="FunFam" id="3.30.160.60:FF:000100">
    <property type="entry name" value="Zinc finger 45-like"/>
    <property type="match status" value="1"/>
</dbReference>
<dbReference type="PANTHER" id="PTHR24408">
    <property type="entry name" value="ZINC FINGER PROTEIN"/>
    <property type="match status" value="1"/>
</dbReference>